<feature type="domain" description="RagB/SusD" evidence="6">
    <location>
        <begin position="263"/>
        <end position="532"/>
    </location>
</feature>
<keyword evidence="4" id="KW-0472">Membrane</keyword>
<keyword evidence="5" id="KW-0998">Cell outer membrane</keyword>
<comment type="subcellular location">
    <subcellularLocation>
        <location evidence="1">Cell outer membrane</location>
    </subcellularLocation>
</comment>
<evidence type="ECO:0000256" key="3">
    <source>
        <dbReference type="ARBA" id="ARBA00022729"/>
    </source>
</evidence>
<evidence type="ECO:0000259" key="7">
    <source>
        <dbReference type="Pfam" id="PF14322"/>
    </source>
</evidence>
<dbReference type="Pfam" id="PF14322">
    <property type="entry name" value="SusD-like_3"/>
    <property type="match status" value="1"/>
</dbReference>
<evidence type="ECO:0000256" key="5">
    <source>
        <dbReference type="ARBA" id="ARBA00023237"/>
    </source>
</evidence>
<dbReference type="InterPro" id="IPR011990">
    <property type="entry name" value="TPR-like_helical_dom_sf"/>
</dbReference>
<name>A0A212K751_9BACT</name>
<dbReference type="RefSeq" id="WP_296951661.1">
    <property type="nucleotide sequence ID" value="NZ_LT599021.1"/>
</dbReference>
<dbReference type="Pfam" id="PF07980">
    <property type="entry name" value="SusD_RagB"/>
    <property type="match status" value="1"/>
</dbReference>
<dbReference type="Gene3D" id="1.25.40.390">
    <property type="match status" value="1"/>
</dbReference>
<organism evidence="8">
    <name type="scientific">uncultured Dysgonomonas sp</name>
    <dbReference type="NCBI Taxonomy" id="206096"/>
    <lineage>
        <taxon>Bacteria</taxon>
        <taxon>Pseudomonadati</taxon>
        <taxon>Bacteroidota</taxon>
        <taxon>Bacteroidia</taxon>
        <taxon>Bacteroidales</taxon>
        <taxon>Dysgonomonadaceae</taxon>
        <taxon>Dysgonomonas</taxon>
        <taxon>environmental samples</taxon>
    </lineage>
</organism>
<feature type="domain" description="SusD-like N-terminal" evidence="7">
    <location>
        <begin position="43"/>
        <end position="220"/>
    </location>
</feature>
<proteinExistence type="inferred from homology"/>
<reference evidence="8" key="1">
    <citation type="submission" date="2016-04" db="EMBL/GenBank/DDBJ databases">
        <authorList>
            <person name="Evans L.H."/>
            <person name="Alamgir A."/>
            <person name="Owens N."/>
            <person name="Weber N.D."/>
            <person name="Virtaneva K."/>
            <person name="Barbian K."/>
            <person name="Babar A."/>
            <person name="Rosenke K."/>
        </authorList>
    </citation>
    <scope>NUCLEOTIDE SEQUENCE</scope>
    <source>
        <strain evidence="8">86-2</strain>
    </source>
</reference>
<dbReference type="EMBL" id="FLUL01000001">
    <property type="protein sequence ID" value="SBW07438.1"/>
    <property type="molecule type" value="Genomic_DNA"/>
</dbReference>
<sequence length="532" mass="61947">MKKLIYILFTVFLFSACDVDVENPNTITTATFWKTEKDALYGVNSVYNMFYKPGTYSRWMWFRLDLTSDEGFSQSPWAELKEWTDFRYNNYNFWEGNAWTYRDCYEAVFRANQVLYYVPNITFADENNKNQILGQAYFLRGLYYYNLALLWGSTNKSLPIVLEPSTPGMQPEGHTGAEVYQQAINDFTEAQKVLPEVWGDNDKGRATKGAALAFRAKCYMQLHQWNEAKTDLSWLVEGEGKKYYDLTTNYFDNFNKDKENNIESVFEIQYSDAHKAPAGDGDFDVDPNLGLNRGQFFAPPGIGWTDGELRPWLVTEFKKEKDLSSGYDIRLRYTAFYEGQEVDFTNNERIYKYTSNAATWGQNNWKGRVFFRKYGSDYYRDYDDYHNPTNVRLIRFADVLLMYAESIVQSGGSLSTAVAQVDRVRARANMPKLSVNHPAATTDKDTFLKRLQMERVLELATEGHRWADIKRWGLLDNQAGIDELKLRDADFARWDEKEQKWIQNFVIGRHNCLPIPSDEANNNPNIDQNPNY</sequence>
<evidence type="ECO:0000259" key="6">
    <source>
        <dbReference type="Pfam" id="PF07980"/>
    </source>
</evidence>
<gene>
    <name evidence="8" type="ORF">KL86DYS2_13164</name>
</gene>
<dbReference type="AlphaFoldDB" id="A0A212K751"/>
<dbReference type="PROSITE" id="PS51257">
    <property type="entry name" value="PROKAR_LIPOPROTEIN"/>
    <property type="match status" value="1"/>
</dbReference>
<evidence type="ECO:0000256" key="4">
    <source>
        <dbReference type="ARBA" id="ARBA00023136"/>
    </source>
</evidence>
<accession>A0A212K751</accession>
<evidence type="ECO:0000313" key="8">
    <source>
        <dbReference type="EMBL" id="SBW07438.1"/>
    </source>
</evidence>
<dbReference type="InterPro" id="IPR033985">
    <property type="entry name" value="SusD-like_N"/>
</dbReference>
<dbReference type="InterPro" id="IPR012944">
    <property type="entry name" value="SusD_RagB_dom"/>
</dbReference>
<evidence type="ECO:0000256" key="1">
    <source>
        <dbReference type="ARBA" id="ARBA00004442"/>
    </source>
</evidence>
<dbReference type="GO" id="GO:0009279">
    <property type="term" value="C:cell outer membrane"/>
    <property type="evidence" value="ECO:0007669"/>
    <property type="project" value="UniProtKB-SubCell"/>
</dbReference>
<dbReference type="SUPFAM" id="SSF48452">
    <property type="entry name" value="TPR-like"/>
    <property type="match status" value="1"/>
</dbReference>
<protein>
    <submittedName>
        <fullName evidence="8">RagB/SusD domain protein</fullName>
    </submittedName>
</protein>
<keyword evidence="3" id="KW-0732">Signal</keyword>
<evidence type="ECO:0000256" key="2">
    <source>
        <dbReference type="ARBA" id="ARBA00006275"/>
    </source>
</evidence>
<comment type="similarity">
    <text evidence="2">Belongs to the SusD family.</text>
</comment>